<keyword evidence="2" id="KW-1185">Reference proteome</keyword>
<evidence type="ECO:0000313" key="2">
    <source>
        <dbReference type="Proteomes" id="UP001189429"/>
    </source>
</evidence>
<evidence type="ECO:0000313" key="1">
    <source>
        <dbReference type="EMBL" id="CAK0790480.1"/>
    </source>
</evidence>
<dbReference type="Proteomes" id="UP001189429">
    <property type="component" value="Unassembled WGS sequence"/>
</dbReference>
<dbReference type="EMBL" id="CAUYUJ010000428">
    <property type="protein sequence ID" value="CAK0790480.1"/>
    <property type="molecule type" value="Genomic_DNA"/>
</dbReference>
<sequence length="65" mass="6597">MRVAEGSGRGAALPRGARVAAAHYGDAGRTRGADVTEQVRRLAASGAPLRADNAAFGDPLPGVRK</sequence>
<protein>
    <submittedName>
        <fullName evidence="1">Uncharacterized protein</fullName>
    </submittedName>
</protein>
<accession>A0ABN9PGQ1</accession>
<gene>
    <name evidence="1" type="ORF">PCOR1329_LOCUS1741</name>
</gene>
<proteinExistence type="predicted"/>
<reference evidence="1" key="1">
    <citation type="submission" date="2023-10" db="EMBL/GenBank/DDBJ databases">
        <authorList>
            <person name="Chen Y."/>
            <person name="Shah S."/>
            <person name="Dougan E. K."/>
            <person name="Thang M."/>
            <person name="Chan C."/>
        </authorList>
    </citation>
    <scope>NUCLEOTIDE SEQUENCE [LARGE SCALE GENOMIC DNA]</scope>
</reference>
<name>A0ABN9PGQ1_9DINO</name>
<comment type="caution">
    <text evidence="1">The sequence shown here is derived from an EMBL/GenBank/DDBJ whole genome shotgun (WGS) entry which is preliminary data.</text>
</comment>
<organism evidence="1 2">
    <name type="scientific">Prorocentrum cordatum</name>
    <dbReference type="NCBI Taxonomy" id="2364126"/>
    <lineage>
        <taxon>Eukaryota</taxon>
        <taxon>Sar</taxon>
        <taxon>Alveolata</taxon>
        <taxon>Dinophyceae</taxon>
        <taxon>Prorocentrales</taxon>
        <taxon>Prorocentraceae</taxon>
        <taxon>Prorocentrum</taxon>
    </lineage>
</organism>
<feature type="non-terminal residue" evidence="1">
    <location>
        <position position="65"/>
    </location>
</feature>